<dbReference type="GO" id="GO:0005829">
    <property type="term" value="C:cytosol"/>
    <property type="evidence" value="ECO:0007669"/>
    <property type="project" value="UniProtKB-SubCell"/>
</dbReference>
<comment type="caution">
    <text evidence="22">The sequence shown here is derived from an EMBL/GenBank/DDBJ whole genome shotgun (WGS) entry which is preliminary data.</text>
</comment>
<keyword evidence="12" id="KW-0560">Oxidoreductase</keyword>
<dbReference type="Pfam" id="PF02800">
    <property type="entry name" value="Gp_dh_C"/>
    <property type="match status" value="1"/>
</dbReference>
<comment type="catalytic activity">
    <reaction evidence="20">
        <text>S-nitroso-L-cysteinyl-[GAPDH] + L-cysteinyl-[protein] = L-cysteinyl-[GAPDH] + S-nitroso-L-cysteinyl-[protein]</text>
        <dbReference type="Rhea" id="RHEA:66684"/>
        <dbReference type="Rhea" id="RHEA-COMP:10131"/>
        <dbReference type="Rhea" id="RHEA-COMP:17089"/>
        <dbReference type="Rhea" id="RHEA-COMP:17090"/>
        <dbReference type="Rhea" id="RHEA-COMP:17091"/>
        <dbReference type="ChEBI" id="CHEBI:29950"/>
        <dbReference type="ChEBI" id="CHEBI:149494"/>
    </reaction>
    <physiologicalReaction direction="left-to-right" evidence="20">
        <dbReference type="Rhea" id="RHEA:66685"/>
    </physiologicalReaction>
</comment>
<keyword evidence="16" id="KW-0539">Nucleus</keyword>
<comment type="similarity">
    <text evidence="5">Belongs to the glyceraldehyde-3-phosphate dehydrogenase family.</text>
</comment>
<evidence type="ECO:0000256" key="20">
    <source>
        <dbReference type="ARBA" id="ARBA00048005"/>
    </source>
</evidence>
<evidence type="ECO:0000313" key="22">
    <source>
        <dbReference type="EMBL" id="OBS69094.1"/>
    </source>
</evidence>
<dbReference type="Proteomes" id="UP000092124">
    <property type="component" value="Unassembled WGS sequence"/>
</dbReference>
<keyword evidence="15" id="KW-0206">Cytoskeleton</keyword>
<keyword evidence="10" id="KW-0702">S-nitrosylation</keyword>
<dbReference type="STRING" id="56216.A0A1A6GT37"/>
<evidence type="ECO:0000256" key="19">
    <source>
        <dbReference type="ARBA" id="ARBA00047698"/>
    </source>
</evidence>
<comment type="catalytic activity">
    <reaction evidence="19">
        <text>D-glyceraldehyde 3-phosphate + phosphate + NAD(+) = (2R)-3-phospho-glyceroyl phosphate + NADH + H(+)</text>
        <dbReference type="Rhea" id="RHEA:10300"/>
        <dbReference type="ChEBI" id="CHEBI:15378"/>
        <dbReference type="ChEBI" id="CHEBI:43474"/>
        <dbReference type="ChEBI" id="CHEBI:57540"/>
        <dbReference type="ChEBI" id="CHEBI:57604"/>
        <dbReference type="ChEBI" id="CHEBI:57945"/>
        <dbReference type="ChEBI" id="CHEBI:59776"/>
        <dbReference type="EC" id="1.2.1.12"/>
    </reaction>
</comment>
<organism evidence="22 23">
    <name type="scientific">Neotoma lepida</name>
    <name type="common">Desert woodrat</name>
    <dbReference type="NCBI Taxonomy" id="56216"/>
    <lineage>
        <taxon>Eukaryota</taxon>
        <taxon>Metazoa</taxon>
        <taxon>Chordata</taxon>
        <taxon>Craniata</taxon>
        <taxon>Vertebrata</taxon>
        <taxon>Euteleostomi</taxon>
        <taxon>Mammalia</taxon>
        <taxon>Eutheria</taxon>
        <taxon>Euarchontoglires</taxon>
        <taxon>Glires</taxon>
        <taxon>Rodentia</taxon>
        <taxon>Myomorpha</taxon>
        <taxon>Muroidea</taxon>
        <taxon>Cricetidae</taxon>
        <taxon>Neotominae</taxon>
        <taxon>Neotoma</taxon>
    </lineage>
</organism>
<evidence type="ECO:0000256" key="8">
    <source>
        <dbReference type="ARBA" id="ARBA00022679"/>
    </source>
</evidence>
<evidence type="ECO:0000256" key="11">
    <source>
        <dbReference type="ARBA" id="ARBA00022845"/>
    </source>
</evidence>
<keyword evidence="9" id="KW-0053">Apoptosis</keyword>
<evidence type="ECO:0000256" key="2">
    <source>
        <dbReference type="ARBA" id="ARBA00004245"/>
    </source>
</evidence>
<dbReference type="GO" id="GO:0051287">
    <property type="term" value="F:NAD binding"/>
    <property type="evidence" value="ECO:0007669"/>
    <property type="project" value="InterPro"/>
</dbReference>
<dbReference type="InterPro" id="IPR020828">
    <property type="entry name" value="GlycerAld_3-P_DH_NAD(P)-bd"/>
</dbReference>
<evidence type="ECO:0000256" key="7">
    <source>
        <dbReference type="ARBA" id="ARBA00022490"/>
    </source>
</evidence>
<evidence type="ECO:0000256" key="14">
    <source>
        <dbReference type="ARBA" id="ARBA00023152"/>
    </source>
</evidence>
<keyword evidence="8" id="KW-0808">Transferase</keyword>
<dbReference type="GO" id="GO:0005856">
    <property type="term" value="C:cytoskeleton"/>
    <property type="evidence" value="ECO:0007669"/>
    <property type="project" value="UniProtKB-SubCell"/>
</dbReference>
<dbReference type="EMBL" id="LZPO01075315">
    <property type="protein sequence ID" value="OBS69094.1"/>
    <property type="molecule type" value="Genomic_DNA"/>
</dbReference>
<proteinExistence type="inferred from homology"/>
<dbReference type="EC" id="1.2.1.12" evidence="6"/>
<comment type="pathway">
    <text evidence="4">Carbohydrate degradation; glycolysis; pyruvate from D-glyceraldehyde 3-phosphate: step 1/5.</text>
</comment>
<dbReference type="GO" id="GO:0006915">
    <property type="term" value="P:apoptotic process"/>
    <property type="evidence" value="ECO:0007669"/>
    <property type="project" value="UniProtKB-KW"/>
</dbReference>
<protein>
    <recommendedName>
        <fullName evidence="6">glyceraldehyde-3-phosphate dehydrogenase (phosphorylating)</fullName>
        <ecNumber evidence="6">1.2.1.12</ecNumber>
    </recommendedName>
    <alternativeName>
        <fullName evidence="17">Peptidyl-cysteine S-nitrosylase GAPDH</fullName>
    </alternativeName>
</protein>
<dbReference type="GO" id="GO:0016740">
    <property type="term" value="F:transferase activity"/>
    <property type="evidence" value="ECO:0007669"/>
    <property type="project" value="UniProtKB-KW"/>
</dbReference>
<evidence type="ECO:0000256" key="12">
    <source>
        <dbReference type="ARBA" id="ARBA00023002"/>
    </source>
</evidence>
<dbReference type="AlphaFoldDB" id="A0A1A6GT37"/>
<evidence type="ECO:0000256" key="18">
    <source>
        <dbReference type="ARBA" id="ARBA00046997"/>
    </source>
</evidence>
<dbReference type="FunFam" id="3.40.50.720:FF:001161">
    <property type="entry name" value="Glyceraldehyde-3-phosphate dehydrogenase"/>
    <property type="match status" value="1"/>
</dbReference>
<keyword evidence="14" id="KW-0324">Glycolysis</keyword>
<dbReference type="InterPro" id="IPR020831">
    <property type="entry name" value="GlycerAld/Erythrose_P_DH"/>
</dbReference>
<feature type="domain" description="Glyceraldehyde 3-phosphate dehydrogenase NAD(P) binding" evidence="21">
    <location>
        <begin position="1"/>
        <end position="90"/>
    </location>
</feature>
<name>A0A1A6GT37_NEOLE</name>
<keyword evidence="23" id="KW-1185">Reference proteome</keyword>
<evidence type="ECO:0000256" key="9">
    <source>
        <dbReference type="ARBA" id="ARBA00022703"/>
    </source>
</evidence>
<dbReference type="InterPro" id="IPR020829">
    <property type="entry name" value="GlycerAld_3-P_DH_cat"/>
</dbReference>
<keyword evidence="13" id="KW-0520">NAD</keyword>
<comment type="subunit">
    <text evidence="18">Homotetramer. Interacts with TPPP; the interaction is direct. Interacts (when S-nitrosylated) with SIAH1; leading to nuclear translocation. Interacts with RILPL1/GOSPEL, leading to prevent the interaction between GAPDH and SIAH1 and prevent nuclear translocation. Interacts with CHP1; the interaction increases the binding of CHP1 with microtubules. Associates with microtubules. Interacts with EIF1AD, USP25, PRKCI and WARS1. Interacts with phosphorylated RPL13A; inhibited by oxidatively-modified low-densitity lipoprotein (LDL(ox)). Component of the GAIT complex. Interacts with FKBP6; leading to inhibit GAPDH catalytic activity. Interacts with TRAF2, promoting TRAF2 ubiquitination. Interacts with TRAF3, promoting TRAF3 ubiquitination.</text>
</comment>
<dbReference type="GO" id="GO:0005634">
    <property type="term" value="C:nucleus"/>
    <property type="evidence" value="ECO:0007669"/>
    <property type="project" value="UniProtKB-SubCell"/>
</dbReference>
<accession>A0A1A6GT37</accession>
<evidence type="ECO:0000256" key="4">
    <source>
        <dbReference type="ARBA" id="ARBA00004869"/>
    </source>
</evidence>
<comment type="subcellular location">
    <subcellularLocation>
        <location evidence="2">Cytoplasm</location>
        <location evidence="2">Cytoskeleton</location>
    </subcellularLocation>
    <subcellularLocation>
        <location evidence="3">Cytoplasm</location>
        <location evidence="3">Cytosol</location>
    </subcellularLocation>
    <subcellularLocation>
        <location evidence="1">Nucleus</location>
    </subcellularLocation>
</comment>
<evidence type="ECO:0000256" key="16">
    <source>
        <dbReference type="ARBA" id="ARBA00023242"/>
    </source>
</evidence>
<dbReference type="InterPro" id="IPR036291">
    <property type="entry name" value="NAD(P)-bd_dom_sf"/>
</dbReference>
<dbReference type="SUPFAM" id="SSF51735">
    <property type="entry name" value="NAD(P)-binding Rossmann-fold domains"/>
    <property type="match status" value="1"/>
</dbReference>
<sequence>MTPSIDLNYMVYMFQYDSTYEKFNGTVKADNGKFVINGKTITIFQDRDPANINWGEAGAKYVVESTGVFTTMEKAGAKRFIISAPSADAPMFKTVDGPSGKLRLDGHGAAQNIIPASNSVAKAVGKVIPELNRKLTGMAFLVPTPNVSVEDLTCCLQKAAKYDDIEKVSYQQKFTLYDGGQYSTVNEPKSIMES</sequence>
<dbReference type="GO" id="GO:0006096">
    <property type="term" value="P:glycolytic process"/>
    <property type="evidence" value="ECO:0007669"/>
    <property type="project" value="UniProtKB-KW"/>
</dbReference>
<dbReference type="PANTHER" id="PTHR10836">
    <property type="entry name" value="GLYCERALDEHYDE 3-PHOSPHATE DEHYDROGENASE"/>
    <property type="match status" value="1"/>
</dbReference>
<keyword evidence="7" id="KW-0963">Cytoplasm</keyword>
<dbReference type="GO" id="GO:0006417">
    <property type="term" value="P:regulation of translation"/>
    <property type="evidence" value="ECO:0007669"/>
    <property type="project" value="UniProtKB-KW"/>
</dbReference>
<evidence type="ECO:0000256" key="15">
    <source>
        <dbReference type="ARBA" id="ARBA00023212"/>
    </source>
</evidence>
<evidence type="ECO:0000259" key="21">
    <source>
        <dbReference type="SMART" id="SM00846"/>
    </source>
</evidence>
<dbReference type="Gene3D" id="3.40.50.720">
    <property type="entry name" value="NAD(P)-binding Rossmann-like Domain"/>
    <property type="match status" value="1"/>
</dbReference>
<evidence type="ECO:0000256" key="1">
    <source>
        <dbReference type="ARBA" id="ARBA00004123"/>
    </source>
</evidence>
<evidence type="ECO:0000256" key="17">
    <source>
        <dbReference type="ARBA" id="ARBA00031890"/>
    </source>
</evidence>
<gene>
    <name evidence="22" type="ORF">A6R68_02376</name>
</gene>
<dbReference type="SMART" id="SM00846">
    <property type="entry name" value="Gp_dh_N"/>
    <property type="match status" value="1"/>
</dbReference>
<dbReference type="OrthoDB" id="1152826at2759"/>
<dbReference type="Pfam" id="PF00044">
    <property type="entry name" value="Gp_dh_N"/>
    <property type="match status" value="1"/>
</dbReference>
<evidence type="ECO:0000256" key="10">
    <source>
        <dbReference type="ARBA" id="ARBA00022799"/>
    </source>
</evidence>
<keyword evidence="11" id="KW-0810">Translation regulation</keyword>
<dbReference type="PANTHER" id="PTHR10836:SF111">
    <property type="entry name" value="GLYCERALDEHYDE-3-PHOSPHATE DEHYDROGENASE"/>
    <property type="match status" value="1"/>
</dbReference>
<reference evidence="22 23" key="1">
    <citation type="submission" date="2016-06" db="EMBL/GenBank/DDBJ databases">
        <title>The Draft Genome Sequence and Annotation of the Desert Woodrat Neotoma lepida.</title>
        <authorList>
            <person name="Campbell M."/>
            <person name="Oakeson K.F."/>
            <person name="Yandell M."/>
            <person name="Halpert J.R."/>
            <person name="Dearing D."/>
        </authorList>
    </citation>
    <scope>NUCLEOTIDE SEQUENCE [LARGE SCALE GENOMIC DNA]</scope>
    <source>
        <strain evidence="22">417</strain>
        <tissue evidence="22">Liver</tissue>
    </source>
</reference>
<evidence type="ECO:0000256" key="6">
    <source>
        <dbReference type="ARBA" id="ARBA00013119"/>
    </source>
</evidence>
<evidence type="ECO:0000256" key="13">
    <source>
        <dbReference type="ARBA" id="ARBA00023027"/>
    </source>
</evidence>
<dbReference type="GO" id="GO:0004365">
    <property type="term" value="F:glyceraldehyde-3-phosphate dehydrogenase (NAD+) (phosphorylating) activity"/>
    <property type="evidence" value="ECO:0007669"/>
    <property type="project" value="UniProtKB-EC"/>
</dbReference>
<evidence type="ECO:0000313" key="23">
    <source>
        <dbReference type="Proteomes" id="UP000092124"/>
    </source>
</evidence>
<evidence type="ECO:0000256" key="3">
    <source>
        <dbReference type="ARBA" id="ARBA00004514"/>
    </source>
</evidence>
<dbReference type="SUPFAM" id="SSF55347">
    <property type="entry name" value="Glyceraldehyde-3-phosphate dehydrogenase-like, C-terminal domain"/>
    <property type="match status" value="1"/>
</dbReference>
<evidence type="ECO:0000256" key="5">
    <source>
        <dbReference type="ARBA" id="ARBA00007406"/>
    </source>
</evidence>